<protein>
    <submittedName>
        <fullName evidence="1">Uncharacterized protein</fullName>
    </submittedName>
</protein>
<dbReference type="RefSeq" id="WP_042870350.1">
    <property type="nucleotide sequence ID" value="NZ_CM001975.1"/>
</dbReference>
<proteinExistence type="predicted"/>
<gene>
    <name evidence="1" type="ORF">Dpoa569_0002063</name>
</gene>
<keyword evidence="2" id="KW-1185">Reference proteome</keyword>
<dbReference type="KEGG" id="dic:Dpoa569_0002063"/>
<organism evidence="1 2">
    <name type="scientific">Dickeya poaceiphila</name>
    <dbReference type="NCBI Taxonomy" id="568768"/>
    <lineage>
        <taxon>Bacteria</taxon>
        <taxon>Pseudomonadati</taxon>
        <taxon>Pseudomonadota</taxon>
        <taxon>Gammaproteobacteria</taxon>
        <taxon>Enterobacterales</taxon>
        <taxon>Pectobacteriaceae</taxon>
        <taxon>Dickeya</taxon>
    </lineage>
</organism>
<dbReference type="Proteomes" id="UP000320591">
    <property type="component" value="Chromosome"/>
</dbReference>
<accession>A0A5B8IBQ4</accession>
<reference evidence="1 2" key="1">
    <citation type="journal article" date="2019" name="Environ. Microbiol.">
        <title>The phytopathogenic nature of Dickeya aquatica 174/2 and the dynamic early evolution of Dickeya pathogenicity.</title>
        <authorList>
            <person name="Duprey A."/>
            <person name="Taib N."/>
            <person name="Leonard S."/>
            <person name="Garin T."/>
            <person name="Flandrois J.P."/>
            <person name="Nasser W."/>
            <person name="Brochier-Armanet C."/>
            <person name="Reverchon S."/>
        </authorList>
    </citation>
    <scope>NUCLEOTIDE SEQUENCE [LARGE SCALE GENOMIC DNA]</scope>
    <source>
        <strain evidence="1 2">NCPPB 569</strain>
    </source>
</reference>
<name>A0A5B8IBQ4_9GAMM</name>
<dbReference type="OrthoDB" id="6627316at2"/>
<dbReference type="EMBL" id="CP042220">
    <property type="protein sequence ID" value="QDX30197.1"/>
    <property type="molecule type" value="Genomic_DNA"/>
</dbReference>
<dbReference type="AlphaFoldDB" id="A0A5B8IBQ4"/>
<sequence>MLLVIPTVKKESSVMRGIVVHHEHRIGFIVIRDPEERFIVAKLLDIYEVERGDAITGDFHTVGKTTLFNETSNQDIQVEIQSTDMTEDAAIELIVNNRH</sequence>
<evidence type="ECO:0000313" key="1">
    <source>
        <dbReference type="EMBL" id="QDX30197.1"/>
    </source>
</evidence>
<evidence type="ECO:0000313" key="2">
    <source>
        <dbReference type="Proteomes" id="UP000320591"/>
    </source>
</evidence>